<name>A0A8U0LTZ2_RHYMT</name>
<dbReference type="AlphaFoldDB" id="A0A8U0LTZ2"/>
<reference evidence="2" key="1">
    <citation type="submission" date="2020-11" db="EMBL/GenBank/DDBJ databases">
        <authorList>
            <person name="Robinson S.D."/>
        </authorList>
    </citation>
    <scope>NUCLEOTIDE SEQUENCE</scope>
    <source>
        <tissue evidence="2">Venom apparatus</tissue>
    </source>
</reference>
<evidence type="ECO:0000256" key="1">
    <source>
        <dbReference type="SAM" id="Phobius"/>
    </source>
</evidence>
<protein>
    <submittedName>
        <fullName evidence="2">Venom peptide ECTX1-Rm5b</fullName>
    </submittedName>
</protein>
<proteinExistence type="evidence at transcript level"/>
<evidence type="ECO:0000313" key="2">
    <source>
        <dbReference type="EMBL" id="UPH34067.1"/>
    </source>
</evidence>
<keyword evidence="1" id="KW-1133">Transmembrane helix</keyword>
<keyword evidence="1" id="KW-0472">Membrane</keyword>
<feature type="transmembrane region" description="Helical" evidence="1">
    <location>
        <begin position="27"/>
        <end position="47"/>
    </location>
</feature>
<keyword evidence="1" id="KW-0812">Transmembrane</keyword>
<dbReference type="EMBL" id="MW317034">
    <property type="protein sequence ID" value="UPH34067.1"/>
    <property type="molecule type" value="mRNA"/>
</dbReference>
<accession>A0A8U0LTZ2</accession>
<sequence length="60" mass="6393">MAIADPDAEAIADAEAFADAEAEAEPALPALPLLAFFFYLFPGRTALAREKNNGGLKRRS</sequence>
<organism evidence="2">
    <name type="scientific">Rhytidoponera metallica</name>
    <name type="common">Australian green-headed ant</name>
    <name type="synonym">Ponera metallica</name>
    <dbReference type="NCBI Taxonomy" id="148364"/>
    <lineage>
        <taxon>Eukaryota</taxon>
        <taxon>Metazoa</taxon>
        <taxon>Ecdysozoa</taxon>
        <taxon>Arthropoda</taxon>
        <taxon>Hexapoda</taxon>
        <taxon>Insecta</taxon>
        <taxon>Pterygota</taxon>
        <taxon>Neoptera</taxon>
        <taxon>Endopterygota</taxon>
        <taxon>Hymenoptera</taxon>
        <taxon>Apocrita</taxon>
        <taxon>Aculeata</taxon>
        <taxon>Formicoidea</taxon>
        <taxon>Formicidae</taxon>
        <taxon>Ectatomminae</taxon>
        <taxon>Ectatommini</taxon>
        <taxon>Rhytidoponera</taxon>
    </lineage>
</organism>